<evidence type="ECO:0000313" key="8">
    <source>
        <dbReference type="Proteomes" id="UP000181899"/>
    </source>
</evidence>
<dbReference type="RefSeq" id="WP_074910342.1">
    <property type="nucleotide sequence ID" value="NZ_FOVK01000001.1"/>
</dbReference>
<dbReference type="Gene3D" id="3.10.105.10">
    <property type="entry name" value="Dipeptide-binding Protein, Domain 3"/>
    <property type="match status" value="1"/>
</dbReference>
<feature type="signal peptide" evidence="5">
    <location>
        <begin position="1"/>
        <end position="21"/>
    </location>
</feature>
<accession>A0A1I4YP13</accession>
<evidence type="ECO:0000256" key="3">
    <source>
        <dbReference type="ARBA" id="ARBA00022729"/>
    </source>
</evidence>
<proteinExistence type="inferred from homology"/>
<gene>
    <name evidence="7" type="ORF">SAMN04488695_101705</name>
</gene>
<keyword evidence="8" id="KW-1185">Reference proteome</keyword>
<evidence type="ECO:0000256" key="1">
    <source>
        <dbReference type="ARBA" id="ARBA00005695"/>
    </source>
</evidence>
<dbReference type="PANTHER" id="PTHR30290">
    <property type="entry name" value="PERIPLASMIC BINDING COMPONENT OF ABC TRANSPORTER"/>
    <property type="match status" value="1"/>
</dbReference>
<dbReference type="InterPro" id="IPR030678">
    <property type="entry name" value="Peptide/Ni-bd"/>
</dbReference>
<evidence type="ECO:0000256" key="2">
    <source>
        <dbReference type="ARBA" id="ARBA00022448"/>
    </source>
</evidence>
<dbReference type="OrthoDB" id="9772924at2"/>
<keyword evidence="3 5" id="KW-0732">Signal</keyword>
<dbReference type="InterPro" id="IPR039424">
    <property type="entry name" value="SBP_5"/>
</dbReference>
<dbReference type="GO" id="GO:0042597">
    <property type="term" value="C:periplasmic space"/>
    <property type="evidence" value="ECO:0007669"/>
    <property type="project" value="UniProtKB-ARBA"/>
</dbReference>
<dbReference type="EMBL" id="FOVK01000001">
    <property type="protein sequence ID" value="SFN39717.1"/>
    <property type="molecule type" value="Genomic_DNA"/>
</dbReference>
<feature type="region of interest" description="Disordered" evidence="4">
    <location>
        <begin position="25"/>
        <end position="57"/>
    </location>
</feature>
<dbReference type="PROSITE" id="PS51257">
    <property type="entry name" value="PROKAR_LIPOPROTEIN"/>
    <property type="match status" value="1"/>
</dbReference>
<dbReference type="Gene3D" id="3.40.190.10">
    <property type="entry name" value="Periplasmic binding protein-like II"/>
    <property type="match status" value="1"/>
</dbReference>
<evidence type="ECO:0000256" key="4">
    <source>
        <dbReference type="SAM" id="MobiDB-lite"/>
    </source>
</evidence>
<name>A0A1I4YP13_9CLOT</name>
<feature type="domain" description="Solute-binding protein family 5" evidence="6">
    <location>
        <begin position="98"/>
        <end position="496"/>
    </location>
</feature>
<evidence type="ECO:0000313" key="7">
    <source>
        <dbReference type="EMBL" id="SFN39717.1"/>
    </source>
</evidence>
<comment type="similarity">
    <text evidence="1">Belongs to the bacterial solute-binding protein 5 family.</text>
</comment>
<dbReference type="eggNOG" id="COG0747">
    <property type="taxonomic scope" value="Bacteria"/>
</dbReference>
<dbReference type="PANTHER" id="PTHR30290:SF9">
    <property type="entry name" value="OLIGOPEPTIDE-BINDING PROTEIN APPA"/>
    <property type="match status" value="1"/>
</dbReference>
<sequence>MTKKRIGLLLALTLVMSVVFTACSPKEETPETPGETPGTETPGETPEEPSNEPSGTLKVGITEASGNFNPAYYSSSYDGYVVDLVFQGLATLNFEGDEYIPVVAKDWDISPDGKVITFNLREDVVFSDGEPLTASDVVWTYKLISDPSYTGRYGSVVKDLEGYEAYAAGESEEFPGVVADGDYKVTFTFAEGKRTNFANTTFAIMPEHYYGEGVTYKNTTPVEEKSATPVGSGPYVLDNFTEAQFIYLTRNDKYTGEGYMIKEILLQFVDQSTDIVQLMNGEVDLLAGVIEPAKIKEARDGGYSINEYPRSGYGYVNFNTEAGPTAEVAVRQALAYAFDTESFVNSYYKDPDSGMVLATTQNHPFSQISWVMSDELVSSLIDYSYDIEKAKSILDEAGWVAGADGIRAKDGKLLELNIAAMPEHDILATLIPMWEKAWGQELGVKLNISYLEFNTILDYVIYNSDANVDKWSLFFLATSITSADPDSIYSEFHSNDVGSGKDNTSRYKNAEVDRLLDEARKIMDPEEAKPLYAEVVKILNEEMPKIVVYANTYFDLYNSKVKNFNTSSLYGWVKAVRDAYIEE</sequence>
<evidence type="ECO:0000256" key="5">
    <source>
        <dbReference type="SAM" id="SignalP"/>
    </source>
</evidence>
<dbReference type="GO" id="GO:0015833">
    <property type="term" value="P:peptide transport"/>
    <property type="evidence" value="ECO:0007669"/>
    <property type="project" value="TreeGrafter"/>
</dbReference>
<feature type="chain" id="PRO_5010220584" evidence="5">
    <location>
        <begin position="22"/>
        <end position="583"/>
    </location>
</feature>
<dbReference type="PIRSF" id="PIRSF002741">
    <property type="entry name" value="MppA"/>
    <property type="match status" value="1"/>
</dbReference>
<dbReference type="GO" id="GO:1904680">
    <property type="term" value="F:peptide transmembrane transporter activity"/>
    <property type="evidence" value="ECO:0007669"/>
    <property type="project" value="TreeGrafter"/>
</dbReference>
<organism evidence="7 8">
    <name type="scientific">Proteiniclasticum ruminis</name>
    <dbReference type="NCBI Taxonomy" id="398199"/>
    <lineage>
        <taxon>Bacteria</taxon>
        <taxon>Bacillati</taxon>
        <taxon>Bacillota</taxon>
        <taxon>Clostridia</taxon>
        <taxon>Eubacteriales</taxon>
        <taxon>Clostridiaceae</taxon>
        <taxon>Proteiniclasticum</taxon>
    </lineage>
</organism>
<dbReference type="CDD" id="cd00995">
    <property type="entry name" value="PBP2_NikA_DppA_OppA_like"/>
    <property type="match status" value="1"/>
</dbReference>
<dbReference type="Proteomes" id="UP000181899">
    <property type="component" value="Unassembled WGS sequence"/>
</dbReference>
<dbReference type="InterPro" id="IPR000914">
    <property type="entry name" value="SBP_5_dom"/>
</dbReference>
<reference evidence="7 8" key="1">
    <citation type="submission" date="2016-10" db="EMBL/GenBank/DDBJ databases">
        <authorList>
            <person name="de Groot N.N."/>
        </authorList>
    </citation>
    <scope>NUCLEOTIDE SEQUENCE [LARGE SCALE GENOMIC DNA]</scope>
    <source>
        <strain evidence="7 8">ML2</strain>
    </source>
</reference>
<dbReference type="GO" id="GO:0043190">
    <property type="term" value="C:ATP-binding cassette (ABC) transporter complex"/>
    <property type="evidence" value="ECO:0007669"/>
    <property type="project" value="InterPro"/>
</dbReference>
<feature type="compositionally biased region" description="Low complexity" evidence="4">
    <location>
        <begin position="31"/>
        <end position="44"/>
    </location>
</feature>
<keyword evidence="2" id="KW-0813">Transport</keyword>
<dbReference type="STRING" id="398199.SAMN05421804_101296"/>
<dbReference type="AlphaFoldDB" id="A0A1I4YP13"/>
<dbReference type="Pfam" id="PF00496">
    <property type="entry name" value="SBP_bac_5"/>
    <property type="match status" value="1"/>
</dbReference>
<dbReference type="SUPFAM" id="SSF53850">
    <property type="entry name" value="Periplasmic binding protein-like II"/>
    <property type="match status" value="1"/>
</dbReference>
<evidence type="ECO:0000259" key="6">
    <source>
        <dbReference type="Pfam" id="PF00496"/>
    </source>
</evidence>
<protein>
    <submittedName>
        <fullName evidence="7">Peptide/nickel transport system substrate-binding protein</fullName>
    </submittedName>
</protein>